<dbReference type="GO" id="GO:0006313">
    <property type="term" value="P:DNA transposition"/>
    <property type="evidence" value="ECO:0007669"/>
    <property type="project" value="InterPro"/>
</dbReference>
<evidence type="ECO:0000313" key="3">
    <source>
        <dbReference type="Proteomes" id="UP000008871"/>
    </source>
</evidence>
<dbReference type="GO" id="GO:0043565">
    <property type="term" value="F:sequence-specific DNA binding"/>
    <property type="evidence" value="ECO:0007669"/>
    <property type="project" value="TreeGrafter"/>
</dbReference>
<dbReference type="NCBIfam" id="NF047646">
    <property type="entry name" value="REP_Tyr_transpos"/>
    <property type="match status" value="1"/>
</dbReference>
<keyword evidence="3" id="KW-1185">Reference proteome</keyword>
<evidence type="ECO:0000313" key="2">
    <source>
        <dbReference type="EMBL" id="CAL16347.1"/>
    </source>
</evidence>
<sequence length="115" mass="13663">MNAIVILPGDLHCIWTLPETDHDFSTRWRFIKGVVTKHGQMSTPIWQKRFWEHTLRDEYDLQTHTDYLYYNPVTHGYVLQPADWPYSSFHRDVARGRYPANWGGEWSLPEDVGNE</sequence>
<proteinExistence type="predicted"/>
<feature type="domain" description="Transposase IS200-like" evidence="1">
    <location>
        <begin position="1"/>
        <end position="71"/>
    </location>
</feature>
<gene>
    <name evidence="2" type="primary">yafM</name>
    <name evidence="2" type="ordered locus">ABO_0899</name>
</gene>
<dbReference type="Proteomes" id="UP000008871">
    <property type="component" value="Chromosome"/>
</dbReference>
<accession>Q0VR51</accession>
<dbReference type="InterPro" id="IPR002686">
    <property type="entry name" value="Transposase_17"/>
</dbReference>
<protein>
    <recommendedName>
        <fullName evidence="1">Transposase IS200-like domain-containing protein</fullName>
    </recommendedName>
</protein>
<dbReference type="eggNOG" id="COG1943">
    <property type="taxonomic scope" value="Bacteria"/>
</dbReference>
<reference evidence="2 3" key="1">
    <citation type="journal article" date="2006" name="Nat. Biotechnol.">
        <title>Genome sequence of the ubiquitous hydrocarbon-degrading marine bacterium Alcanivorax borkumensis.</title>
        <authorList>
            <person name="Schneiker S."/>
            <person name="Martins dos Santos V.A.P."/>
            <person name="Bartels D."/>
            <person name="Bekel T."/>
            <person name="Brecht M."/>
            <person name="Buhrmester J."/>
            <person name="Chernikova T.N."/>
            <person name="Denaro R."/>
            <person name="Ferrer M."/>
            <person name="Gertler C."/>
            <person name="Goesmann A."/>
            <person name="Golyshina O.V."/>
            <person name="Kaminski F."/>
            <person name="Khachane A.N."/>
            <person name="Lang S."/>
            <person name="Linke B."/>
            <person name="McHardy A.C."/>
            <person name="Meyer F."/>
            <person name="Nechitaylo T."/>
            <person name="Puehler A."/>
            <person name="Regenhardt D."/>
            <person name="Rupp O."/>
            <person name="Sabirova J.S."/>
            <person name="Selbitschka W."/>
            <person name="Yakimov M.M."/>
            <person name="Timmis K.N."/>
            <person name="Vorhoelter F.-J."/>
            <person name="Weidner S."/>
            <person name="Kaiser O."/>
            <person name="Golyshin P.N."/>
        </authorList>
    </citation>
    <scope>NUCLEOTIDE SEQUENCE [LARGE SCALE GENOMIC DNA]</scope>
    <source>
        <strain evidence="3">ATCC 700651 / DSM 11573 / NCIMB 13689 / SK2</strain>
    </source>
</reference>
<dbReference type="AlphaFoldDB" id="Q0VR51"/>
<dbReference type="InterPro" id="IPR036515">
    <property type="entry name" value="Transposase_17_sf"/>
</dbReference>
<name>Q0VR51_ALCBS</name>
<dbReference type="PANTHER" id="PTHR36966:SF1">
    <property type="entry name" value="REP-ASSOCIATED TYROSINE TRANSPOSASE"/>
    <property type="match status" value="1"/>
</dbReference>
<dbReference type="Gene3D" id="3.30.70.1290">
    <property type="entry name" value="Transposase IS200-like"/>
    <property type="match status" value="1"/>
</dbReference>
<dbReference type="PANTHER" id="PTHR36966">
    <property type="entry name" value="REP-ASSOCIATED TYROSINE TRANSPOSASE"/>
    <property type="match status" value="1"/>
</dbReference>
<dbReference type="SMART" id="SM01321">
    <property type="entry name" value="Y1_Tnp"/>
    <property type="match status" value="1"/>
</dbReference>
<evidence type="ECO:0000259" key="1">
    <source>
        <dbReference type="SMART" id="SM01321"/>
    </source>
</evidence>
<dbReference type="GO" id="GO:0004803">
    <property type="term" value="F:transposase activity"/>
    <property type="evidence" value="ECO:0007669"/>
    <property type="project" value="InterPro"/>
</dbReference>
<dbReference type="InterPro" id="IPR052715">
    <property type="entry name" value="RAYT_transposase"/>
</dbReference>
<dbReference type="SUPFAM" id="SSF143422">
    <property type="entry name" value="Transposase IS200-like"/>
    <property type="match status" value="1"/>
</dbReference>
<organism evidence="2 3">
    <name type="scientific">Alcanivorax borkumensis (strain ATCC 700651 / DSM 11573 / NCIMB 13689 / SK2)</name>
    <dbReference type="NCBI Taxonomy" id="393595"/>
    <lineage>
        <taxon>Bacteria</taxon>
        <taxon>Pseudomonadati</taxon>
        <taxon>Pseudomonadota</taxon>
        <taxon>Gammaproteobacteria</taxon>
        <taxon>Oceanospirillales</taxon>
        <taxon>Alcanivoracaceae</taxon>
        <taxon>Alcanivorax</taxon>
    </lineage>
</organism>
<dbReference type="HOGENOM" id="CLU_068226_6_0_6"/>
<dbReference type="KEGG" id="abo:ABO_0899"/>
<dbReference type="STRING" id="393595.ABO_0899"/>
<dbReference type="EMBL" id="AM286690">
    <property type="protein sequence ID" value="CAL16347.1"/>
    <property type="molecule type" value="Genomic_DNA"/>
</dbReference>